<dbReference type="AlphaFoldDB" id="A0A0C3PYX0"/>
<dbReference type="Proteomes" id="UP000054217">
    <property type="component" value="Unassembled WGS sequence"/>
</dbReference>
<gene>
    <name evidence="1" type="ORF">M404DRAFT_991242</name>
</gene>
<reference evidence="1 2" key="1">
    <citation type="submission" date="2014-04" db="EMBL/GenBank/DDBJ databases">
        <authorList>
            <consortium name="DOE Joint Genome Institute"/>
            <person name="Kuo A."/>
            <person name="Kohler A."/>
            <person name="Costa M.D."/>
            <person name="Nagy L.G."/>
            <person name="Floudas D."/>
            <person name="Copeland A."/>
            <person name="Barry K.W."/>
            <person name="Cichocki N."/>
            <person name="Veneault-Fourrey C."/>
            <person name="LaButti K."/>
            <person name="Lindquist E.A."/>
            <person name="Lipzen A."/>
            <person name="Lundell T."/>
            <person name="Morin E."/>
            <person name="Murat C."/>
            <person name="Sun H."/>
            <person name="Tunlid A."/>
            <person name="Henrissat B."/>
            <person name="Grigoriev I.V."/>
            <person name="Hibbett D.S."/>
            <person name="Martin F."/>
            <person name="Nordberg H.P."/>
            <person name="Cantor M.N."/>
            <person name="Hua S.X."/>
        </authorList>
    </citation>
    <scope>NUCLEOTIDE SEQUENCE [LARGE SCALE GENOMIC DNA]</scope>
    <source>
        <strain evidence="1 2">Marx 270</strain>
    </source>
</reference>
<accession>A0A0C3PYX0</accession>
<proteinExistence type="predicted"/>
<protein>
    <submittedName>
        <fullName evidence="1">Uncharacterized protein</fullName>
    </submittedName>
</protein>
<evidence type="ECO:0000313" key="1">
    <source>
        <dbReference type="EMBL" id="KIO14489.1"/>
    </source>
</evidence>
<organism evidence="1 2">
    <name type="scientific">Pisolithus tinctorius Marx 270</name>
    <dbReference type="NCBI Taxonomy" id="870435"/>
    <lineage>
        <taxon>Eukaryota</taxon>
        <taxon>Fungi</taxon>
        <taxon>Dikarya</taxon>
        <taxon>Basidiomycota</taxon>
        <taxon>Agaricomycotina</taxon>
        <taxon>Agaricomycetes</taxon>
        <taxon>Agaricomycetidae</taxon>
        <taxon>Boletales</taxon>
        <taxon>Sclerodermatineae</taxon>
        <taxon>Pisolithaceae</taxon>
        <taxon>Pisolithus</taxon>
    </lineage>
</organism>
<sequence length="86" mass="9947">MFPEGKYLRCHLVHDYLSDYQSCVPDQFIGWSSREYSFFVICGEFLFGVPGRSDLPFGFRTRELSFGYVSFQVVRVQSCSPQGQLT</sequence>
<dbReference type="InParanoid" id="A0A0C3PYX0"/>
<reference evidence="2" key="2">
    <citation type="submission" date="2015-01" db="EMBL/GenBank/DDBJ databases">
        <title>Evolutionary Origins and Diversification of the Mycorrhizal Mutualists.</title>
        <authorList>
            <consortium name="DOE Joint Genome Institute"/>
            <consortium name="Mycorrhizal Genomics Consortium"/>
            <person name="Kohler A."/>
            <person name="Kuo A."/>
            <person name="Nagy L.G."/>
            <person name="Floudas D."/>
            <person name="Copeland A."/>
            <person name="Barry K.W."/>
            <person name="Cichocki N."/>
            <person name="Veneault-Fourrey C."/>
            <person name="LaButti K."/>
            <person name="Lindquist E.A."/>
            <person name="Lipzen A."/>
            <person name="Lundell T."/>
            <person name="Morin E."/>
            <person name="Murat C."/>
            <person name="Riley R."/>
            <person name="Ohm R."/>
            <person name="Sun H."/>
            <person name="Tunlid A."/>
            <person name="Henrissat B."/>
            <person name="Grigoriev I.V."/>
            <person name="Hibbett D.S."/>
            <person name="Martin F."/>
        </authorList>
    </citation>
    <scope>NUCLEOTIDE SEQUENCE [LARGE SCALE GENOMIC DNA]</scope>
    <source>
        <strain evidence="2">Marx 270</strain>
    </source>
</reference>
<dbReference type="HOGENOM" id="CLU_2498732_0_0_1"/>
<evidence type="ECO:0000313" key="2">
    <source>
        <dbReference type="Proteomes" id="UP000054217"/>
    </source>
</evidence>
<dbReference type="EMBL" id="KN831944">
    <property type="protein sequence ID" value="KIO14489.1"/>
    <property type="molecule type" value="Genomic_DNA"/>
</dbReference>
<name>A0A0C3PYX0_PISTI</name>
<keyword evidence="2" id="KW-1185">Reference proteome</keyword>